<dbReference type="InterPro" id="IPR008979">
    <property type="entry name" value="Galactose-bd-like_sf"/>
</dbReference>
<proteinExistence type="predicted"/>
<dbReference type="CDD" id="cd03143">
    <property type="entry name" value="A4_beta-galactosidase_middle_domain"/>
    <property type="match status" value="1"/>
</dbReference>
<reference evidence="4 5" key="1">
    <citation type="submission" date="2017-09" db="EMBL/GenBank/DDBJ databases">
        <title>Phase variable restriction modification systems are present in the genome sequences of periodontal pathogens Prevotella intermedia, Tannerella forsythia and Porphyromonas gingivalis.</title>
        <authorList>
            <person name="Haigh R.D."/>
            <person name="Crawford L."/>
            <person name="Ralph J."/>
            <person name="Wanford J."/>
            <person name="Vartoukian S.R."/>
            <person name="Hijazib K."/>
            <person name="Wade W."/>
            <person name="Oggioni M.R."/>
        </authorList>
    </citation>
    <scope>NUCLEOTIDE SEQUENCE [LARGE SCALE GENOMIC DNA]</scope>
    <source>
        <strain evidence="4 5">WW11663</strain>
    </source>
</reference>
<dbReference type="PANTHER" id="PTHR43817:SF1">
    <property type="entry name" value="HYDROLASE, FAMILY 43, PUTATIVE (AFU_ORTHOLOGUE AFUA_3G01660)-RELATED"/>
    <property type="match status" value="1"/>
</dbReference>
<organism evidence="4 5">
    <name type="scientific">Tannerella forsythia</name>
    <name type="common">Bacteroides forsythus</name>
    <dbReference type="NCBI Taxonomy" id="28112"/>
    <lineage>
        <taxon>Bacteria</taxon>
        <taxon>Pseudomonadati</taxon>
        <taxon>Bacteroidota</taxon>
        <taxon>Bacteroidia</taxon>
        <taxon>Bacteroidales</taxon>
        <taxon>Tannerellaceae</taxon>
        <taxon>Tannerella</taxon>
    </lineage>
</organism>
<feature type="domain" description="Beta-mannosidase-like galactose-binding" evidence="3">
    <location>
        <begin position="947"/>
        <end position="1018"/>
    </location>
</feature>
<comment type="caution">
    <text evidence="4">The sequence shown here is derived from an EMBL/GenBank/DDBJ whole genome shotgun (WGS) entry which is preliminary data.</text>
</comment>
<dbReference type="InterPro" id="IPR054593">
    <property type="entry name" value="Beta-mannosidase-like_N2"/>
</dbReference>
<dbReference type="Gene3D" id="2.60.120.260">
    <property type="entry name" value="Galactose-binding domain-like"/>
    <property type="match status" value="1"/>
</dbReference>
<sequence>MKSRDSMKSMACYRRSLLRALFFSRVIGLIIGVALCFCCITCKQKEAAAPAPTEPAQVRLGGEKRTNDVTRFNDSDDLESAFLNPPAYAQPRICWRWLEGNISKEGIRNDLTEMKKVGIRGAVIYDTDSSSYDQVERTKPGPGFISQAWRDLFRYACEVADSLDMEISLNLGSRWHNGGPWITPELSSKKLVWSQIDVDGGRRIQTKLNLPEGLLTRPGSDELYYVPVAVLAVRLDENNMYTAPLERFKIKALHTIHDIPEISGLGYHWEAFIKEEESYDDDFNTRLSDIYDISYKTDAEGNLSWEAPEGRFRIFRFVYTGTGLQVSSSGTEGLTMDFMSAEAMDVHFDHSATVLLKDMQGKHCESWKYLQDNCWEPDAANWTESLPREFKKINGYDITKYLPVITGLIVENRDVSNRFLYDFRRTISDLICKNHYGRFKALARQYRLSIHPESGGPHPAPIDALQNLGQNDVPMGEFWLRATTHRIRPEERFFIKQAASAAHIYNRRFVAAQGPMSIGPMWEEDFRYMKPTLDRAYCEGMNRVMLHCFTHSPASAGKPGNAYFTGTCFNTNVTWWKQSKAFLTWTARNSMMLAQGKPVSDVCIYYGDNTPNQAYLKHLIPGLGEGYDYDVTNTEVILNRMSVRNGRIVLPDGVSYQVLMLPDRKGIKAEVLTKIKELVRAGATVVGPKPRTSVGLRNYPAVVKQIQEDADSVWGKRFTSEHHFGKGRVIWGKPLRTVLQEAGVAPDLEYKSRRYGTYIDYIHRTRQDAEIYYVVNRREQPEWVTLTFRVKKMQPEVWDPVDGSHTTQRIFTVEKDSRITLPVFLEPYGSRFVVFRKPVTGTHFTEPSRNGVSLFPRLPAHTFSSAPVVTLPDGSFYFLSGKKYELKKHTGRKITLYNYETETMVIRTPWNVSFDPAWGGPEKTTFERLISWPYHPDKGIRYYSGAAVYENRFTLTPQQRRRNRVILTLGEVYHVAEVTINGRSAGIWWNAPFEKDVSEFVKSGVNTLEVKVVNLWPNRLIGDLQLPEEERFTRTNVRKFTKDAPLLPSGLLGPVGLTFRPVKKP</sequence>
<evidence type="ECO:0000256" key="2">
    <source>
        <dbReference type="ARBA" id="ARBA00022801"/>
    </source>
</evidence>
<name>A0A2A6E6Z6_TANFO</name>
<dbReference type="GO" id="GO:0005975">
    <property type="term" value="P:carbohydrate metabolic process"/>
    <property type="evidence" value="ECO:0007669"/>
    <property type="project" value="InterPro"/>
</dbReference>
<dbReference type="GO" id="GO:0004553">
    <property type="term" value="F:hydrolase activity, hydrolyzing O-glycosyl compounds"/>
    <property type="evidence" value="ECO:0007669"/>
    <property type="project" value="InterPro"/>
</dbReference>
<keyword evidence="2 4" id="KW-0378">Hydrolase</keyword>
<dbReference type="PANTHER" id="PTHR43817">
    <property type="entry name" value="GLYCOSYL HYDROLASE"/>
    <property type="match status" value="1"/>
</dbReference>
<accession>A0A2A6E6Z6</accession>
<evidence type="ECO:0000313" key="5">
    <source>
        <dbReference type="Proteomes" id="UP000219259"/>
    </source>
</evidence>
<keyword evidence="1" id="KW-0732">Signal</keyword>
<gene>
    <name evidence="4" type="ORF">CLI86_08250</name>
</gene>
<protein>
    <submittedName>
        <fullName evidence="4">Glycoside hydrolase family 2</fullName>
    </submittedName>
</protein>
<dbReference type="Proteomes" id="UP000219259">
    <property type="component" value="Unassembled WGS sequence"/>
</dbReference>
<dbReference type="NCBIfam" id="NF045579">
    <property type="entry name" value="rhamnoside_JR"/>
    <property type="match status" value="1"/>
</dbReference>
<dbReference type="Pfam" id="PF22666">
    <property type="entry name" value="Glyco_hydro_2_N2"/>
    <property type="match status" value="1"/>
</dbReference>
<evidence type="ECO:0000259" key="3">
    <source>
        <dbReference type="Pfam" id="PF22666"/>
    </source>
</evidence>
<dbReference type="SUPFAM" id="SSF49785">
    <property type="entry name" value="Galactose-binding domain-like"/>
    <property type="match status" value="1"/>
</dbReference>
<dbReference type="AlphaFoldDB" id="A0A2A6E6Z6"/>
<evidence type="ECO:0000256" key="1">
    <source>
        <dbReference type="ARBA" id="ARBA00022729"/>
    </source>
</evidence>
<dbReference type="EMBL" id="NSLJ01000019">
    <property type="protein sequence ID" value="PDP43453.1"/>
    <property type="molecule type" value="Genomic_DNA"/>
</dbReference>
<dbReference type="Pfam" id="PF17132">
    <property type="entry name" value="Glyco_hydro_106"/>
    <property type="match status" value="1"/>
</dbReference>
<evidence type="ECO:0000313" key="4">
    <source>
        <dbReference type="EMBL" id="PDP43453.1"/>
    </source>
</evidence>